<protein>
    <submittedName>
        <fullName evidence="1">Uncharacterized protein</fullName>
    </submittedName>
</protein>
<accession>A0A9P1BN37</accession>
<gene>
    <name evidence="1" type="ORF">C1SCF055_LOCUS4571</name>
</gene>
<name>A0A9P1BN37_9DINO</name>
<evidence type="ECO:0000313" key="1">
    <source>
        <dbReference type="EMBL" id="CAI3976347.1"/>
    </source>
</evidence>
<reference evidence="1" key="1">
    <citation type="submission" date="2022-10" db="EMBL/GenBank/DDBJ databases">
        <authorList>
            <person name="Chen Y."/>
            <person name="Dougan E. K."/>
            <person name="Chan C."/>
            <person name="Rhodes N."/>
            <person name="Thang M."/>
        </authorList>
    </citation>
    <scope>NUCLEOTIDE SEQUENCE</scope>
</reference>
<comment type="caution">
    <text evidence="1">The sequence shown here is derived from an EMBL/GenBank/DDBJ whole genome shotgun (WGS) entry which is preliminary data.</text>
</comment>
<dbReference type="EMBL" id="CAMXCT010000263">
    <property type="protein sequence ID" value="CAI3976347.1"/>
    <property type="molecule type" value="Genomic_DNA"/>
</dbReference>
<reference evidence="2 3" key="2">
    <citation type="submission" date="2024-05" db="EMBL/GenBank/DDBJ databases">
        <authorList>
            <person name="Chen Y."/>
            <person name="Shah S."/>
            <person name="Dougan E. K."/>
            <person name="Thang M."/>
            <person name="Chan C."/>
        </authorList>
    </citation>
    <scope>NUCLEOTIDE SEQUENCE [LARGE SCALE GENOMIC DNA]</scope>
</reference>
<dbReference type="EMBL" id="CAMXCT030000263">
    <property type="protein sequence ID" value="CAL4763659.1"/>
    <property type="molecule type" value="Genomic_DNA"/>
</dbReference>
<dbReference type="EMBL" id="CAMXCT020000263">
    <property type="protein sequence ID" value="CAL1129722.1"/>
    <property type="molecule type" value="Genomic_DNA"/>
</dbReference>
<proteinExistence type="predicted"/>
<feature type="non-terminal residue" evidence="1">
    <location>
        <position position="475"/>
    </location>
</feature>
<dbReference type="Proteomes" id="UP001152797">
    <property type="component" value="Unassembled WGS sequence"/>
</dbReference>
<dbReference type="AlphaFoldDB" id="A0A9P1BN37"/>
<sequence length="475" mass="54618">MSRHSIEFVTEPVWSEEPFTKPVPRDPRIKRNVCRDCCQAGGCLGSAPKVRGIPNGSTPMPEEEEKDLLKKLEGNWHIQVLEKMPKRDGKYRIQDPVYDQVMVQDNFYVLSGGTRIGFTMKQFFHFYQGPKQEIYCDYIGSQLVKMDFEGGEVEVKNGLGERLLWQRTWKKDGSPPPQQSMCLQRPWQSWRQSWRHPAKVDLLWCSTRWTMSGGLWATLMLRFAFWEIKGFLQNFSSIVINCRFHSGIQLCLVVTAAMSRHSIEFVTEPVWSDEPFTKPVPRDPRIKRNVCRDCCQAGGCLGSAPKVRGIPNGSTPMPEEEEKDLLKKLEGNWHIQVLEKMPKRDGKYRIQDPVYDQVMVQDNFYVLSGGTRIGFTMKQFFHFYQGPKQEIYCDYIGSQLVKMDFEGGEVEVKNGLGERLLWQRTWKKDGSPPPQQSMCRDFMEGLAKLAAVVEVMQLPKPIARDTAEKSSPPAA</sequence>
<evidence type="ECO:0000313" key="2">
    <source>
        <dbReference type="EMBL" id="CAL4763659.1"/>
    </source>
</evidence>
<keyword evidence="3" id="KW-1185">Reference proteome</keyword>
<organism evidence="1">
    <name type="scientific">Cladocopium goreaui</name>
    <dbReference type="NCBI Taxonomy" id="2562237"/>
    <lineage>
        <taxon>Eukaryota</taxon>
        <taxon>Sar</taxon>
        <taxon>Alveolata</taxon>
        <taxon>Dinophyceae</taxon>
        <taxon>Suessiales</taxon>
        <taxon>Symbiodiniaceae</taxon>
        <taxon>Cladocopium</taxon>
    </lineage>
</organism>
<evidence type="ECO:0000313" key="3">
    <source>
        <dbReference type="Proteomes" id="UP001152797"/>
    </source>
</evidence>
<dbReference type="OrthoDB" id="442076at2759"/>